<reference evidence="4 5" key="1">
    <citation type="submission" date="2009-11" db="EMBL/GenBank/DDBJ databases">
        <title>Annotation of Allomyces macrogynus ATCC 38327.</title>
        <authorList>
            <consortium name="The Broad Institute Genome Sequencing Platform"/>
            <person name="Russ C."/>
            <person name="Cuomo C."/>
            <person name="Burger G."/>
            <person name="Gray M.W."/>
            <person name="Holland P.W.H."/>
            <person name="King N."/>
            <person name="Lang F.B.F."/>
            <person name="Roger A.J."/>
            <person name="Ruiz-Trillo I."/>
            <person name="Young S.K."/>
            <person name="Zeng Q."/>
            <person name="Gargeya S."/>
            <person name="Fitzgerald M."/>
            <person name="Haas B."/>
            <person name="Abouelleil A."/>
            <person name="Alvarado L."/>
            <person name="Arachchi H.M."/>
            <person name="Berlin A."/>
            <person name="Chapman S.B."/>
            <person name="Gearin G."/>
            <person name="Goldberg J."/>
            <person name="Griggs A."/>
            <person name="Gujja S."/>
            <person name="Hansen M."/>
            <person name="Heiman D."/>
            <person name="Howarth C."/>
            <person name="Larimer J."/>
            <person name="Lui A."/>
            <person name="MacDonald P.J.P."/>
            <person name="McCowen C."/>
            <person name="Montmayeur A."/>
            <person name="Murphy C."/>
            <person name="Neiman D."/>
            <person name="Pearson M."/>
            <person name="Priest M."/>
            <person name="Roberts A."/>
            <person name="Saif S."/>
            <person name="Shea T."/>
            <person name="Sisk P."/>
            <person name="Stolte C."/>
            <person name="Sykes S."/>
            <person name="Wortman J."/>
            <person name="Nusbaum C."/>
            <person name="Birren B."/>
        </authorList>
    </citation>
    <scope>NUCLEOTIDE SEQUENCE [LARGE SCALE GENOMIC DNA]</scope>
    <source>
        <strain evidence="4 5">ATCC 38327</strain>
    </source>
</reference>
<keyword evidence="1" id="KW-0862">Zinc</keyword>
<feature type="compositionally biased region" description="Low complexity" evidence="2">
    <location>
        <begin position="502"/>
        <end position="534"/>
    </location>
</feature>
<keyword evidence="1" id="KW-0479">Metal-binding</keyword>
<proteinExistence type="predicted"/>
<feature type="region of interest" description="Disordered" evidence="2">
    <location>
        <begin position="272"/>
        <end position="331"/>
    </location>
</feature>
<feature type="region of interest" description="Disordered" evidence="2">
    <location>
        <begin position="360"/>
        <end position="434"/>
    </location>
</feature>
<evidence type="ECO:0000313" key="5">
    <source>
        <dbReference type="Proteomes" id="UP000054350"/>
    </source>
</evidence>
<feature type="compositionally biased region" description="Low complexity" evidence="2">
    <location>
        <begin position="220"/>
        <end position="233"/>
    </location>
</feature>
<evidence type="ECO:0000256" key="1">
    <source>
        <dbReference type="PROSITE-ProRule" id="PRU00042"/>
    </source>
</evidence>
<dbReference type="VEuPathDB" id="FungiDB:AMAG_02067"/>
<name>A0A0L0S1J2_ALLM3</name>
<evidence type="ECO:0000259" key="3">
    <source>
        <dbReference type="PROSITE" id="PS50157"/>
    </source>
</evidence>
<dbReference type="STRING" id="578462.A0A0L0S1J2"/>
<keyword evidence="5" id="KW-1185">Reference proteome</keyword>
<feature type="domain" description="C2H2-type" evidence="3">
    <location>
        <begin position="470"/>
        <end position="500"/>
    </location>
</feature>
<dbReference type="PROSITE" id="PS00028">
    <property type="entry name" value="ZINC_FINGER_C2H2_1"/>
    <property type="match status" value="1"/>
</dbReference>
<dbReference type="AlphaFoldDB" id="A0A0L0S1J2"/>
<keyword evidence="1" id="KW-0863">Zinc-finger</keyword>
<dbReference type="GO" id="GO:0008270">
    <property type="term" value="F:zinc ion binding"/>
    <property type="evidence" value="ECO:0007669"/>
    <property type="project" value="UniProtKB-KW"/>
</dbReference>
<protein>
    <recommendedName>
        <fullName evidence="3">C2H2-type domain-containing protein</fullName>
    </recommendedName>
</protein>
<gene>
    <name evidence="4" type="ORF">AMAG_02067</name>
</gene>
<feature type="compositionally biased region" description="Pro residues" evidence="2">
    <location>
        <begin position="417"/>
        <end position="434"/>
    </location>
</feature>
<reference evidence="5" key="2">
    <citation type="submission" date="2009-11" db="EMBL/GenBank/DDBJ databases">
        <title>The Genome Sequence of Allomyces macrogynus strain ATCC 38327.</title>
        <authorList>
            <consortium name="The Broad Institute Genome Sequencing Platform"/>
            <person name="Russ C."/>
            <person name="Cuomo C."/>
            <person name="Shea T."/>
            <person name="Young S.K."/>
            <person name="Zeng Q."/>
            <person name="Koehrsen M."/>
            <person name="Haas B."/>
            <person name="Borodovsky M."/>
            <person name="Guigo R."/>
            <person name="Alvarado L."/>
            <person name="Berlin A."/>
            <person name="Borenstein D."/>
            <person name="Chen Z."/>
            <person name="Engels R."/>
            <person name="Freedman E."/>
            <person name="Gellesch M."/>
            <person name="Goldberg J."/>
            <person name="Griggs A."/>
            <person name="Gujja S."/>
            <person name="Heiman D."/>
            <person name="Hepburn T."/>
            <person name="Howarth C."/>
            <person name="Jen D."/>
            <person name="Larson L."/>
            <person name="Lewis B."/>
            <person name="Mehta T."/>
            <person name="Park D."/>
            <person name="Pearson M."/>
            <person name="Roberts A."/>
            <person name="Saif S."/>
            <person name="Shenoy N."/>
            <person name="Sisk P."/>
            <person name="Stolte C."/>
            <person name="Sykes S."/>
            <person name="Walk T."/>
            <person name="White J."/>
            <person name="Yandava C."/>
            <person name="Burger G."/>
            <person name="Gray M.W."/>
            <person name="Holland P.W.H."/>
            <person name="King N."/>
            <person name="Lang F.B.F."/>
            <person name="Roger A.J."/>
            <person name="Ruiz-Trillo I."/>
            <person name="Lander E."/>
            <person name="Nusbaum C."/>
        </authorList>
    </citation>
    <scope>NUCLEOTIDE SEQUENCE [LARGE SCALE GENOMIC DNA]</scope>
    <source>
        <strain evidence="5">ATCC 38327</strain>
    </source>
</reference>
<accession>A0A0L0S1J2</accession>
<dbReference type="EMBL" id="GG745330">
    <property type="protein sequence ID" value="KNE56234.1"/>
    <property type="molecule type" value="Genomic_DNA"/>
</dbReference>
<evidence type="ECO:0000256" key="2">
    <source>
        <dbReference type="SAM" id="MobiDB-lite"/>
    </source>
</evidence>
<feature type="compositionally biased region" description="Polar residues" evidence="2">
    <location>
        <begin position="200"/>
        <end position="210"/>
    </location>
</feature>
<feature type="region of interest" description="Disordered" evidence="2">
    <location>
        <begin position="185"/>
        <end position="237"/>
    </location>
</feature>
<feature type="compositionally biased region" description="Low complexity" evidence="2">
    <location>
        <begin position="188"/>
        <end position="199"/>
    </location>
</feature>
<dbReference type="OrthoDB" id="5600543at2759"/>
<dbReference type="InterPro" id="IPR013087">
    <property type="entry name" value="Znf_C2H2_type"/>
</dbReference>
<feature type="region of interest" description="Disordered" evidence="2">
    <location>
        <begin position="496"/>
        <end position="542"/>
    </location>
</feature>
<evidence type="ECO:0000313" key="4">
    <source>
        <dbReference type="EMBL" id="KNE56234.1"/>
    </source>
</evidence>
<sequence>MTPAPADLGPRVRALQAADAHFDLTAELDTIHARERAFCRDFRCCGATLADLYELLVRIAEHYEEYHLDADMAMFMALGHANNISNASMAPTAAANAAAGLLPGAAAADTRASLPNPLLDLIALHSTAAAPPASLHATAAPMAGPTRDPTAVNSANDIDDGMSLRPQQGRRASYIAQALTRPNGRNYVLSPPLSPAPVSTTHSRAPSTTGGPALLKRARTPASPASPSPRTLTGDADMANASPLTAALHKRRKSTHAATDRAHLRAFTIPAVSTLPSPSPSPGTDVVRPASVGPALGKFPALEPRAKSASPRPRDRQHARAAMAPGGSARSPLAKSVVVMGGDQPAAPVPFAGLVAGPGRVGDAPDQPRVAAPPAMSDSMPRSVSPTHHADIDTTTPTNQGDKHEDGNFIVTDEAPRPPTGRPATLPPRPPALPDPVEPLAMVTRHRAQLAALAKSTVVRAVSKAPPLVIPCPFGGCAKTYHSANGLKYHLTRMHSDERETSPAVSAPAAAAVGPDGTEPAAEHGAPAGAAGATGRRRNPAV</sequence>
<organism evidence="4 5">
    <name type="scientific">Allomyces macrogynus (strain ATCC 38327)</name>
    <name type="common">Allomyces javanicus var. macrogynus</name>
    <dbReference type="NCBI Taxonomy" id="578462"/>
    <lineage>
        <taxon>Eukaryota</taxon>
        <taxon>Fungi</taxon>
        <taxon>Fungi incertae sedis</taxon>
        <taxon>Blastocladiomycota</taxon>
        <taxon>Blastocladiomycetes</taxon>
        <taxon>Blastocladiales</taxon>
        <taxon>Blastocladiaceae</taxon>
        <taxon>Allomyces</taxon>
    </lineage>
</organism>
<dbReference type="PROSITE" id="PS50157">
    <property type="entry name" value="ZINC_FINGER_C2H2_2"/>
    <property type="match status" value="1"/>
</dbReference>
<dbReference type="Proteomes" id="UP000054350">
    <property type="component" value="Unassembled WGS sequence"/>
</dbReference>